<keyword evidence="5" id="KW-1185">Reference proteome</keyword>
<dbReference type="Gene3D" id="2.40.160.20">
    <property type="match status" value="1"/>
</dbReference>
<dbReference type="EMBL" id="JACOGG010000017">
    <property type="protein sequence ID" value="MBC3936615.1"/>
    <property type="molecule type" value="Genomic_DNA"/>
</dbReference>
<dbReference type="Pfam" id="PF01389">
    <property type="entry name" value="OmpA_membrane"/>
    <property type="match status" value="1"/>
</dbReference>
<comment type="subcellular location">
    <subcellularLocation>
        <location evidence="1">Cell outer membrane</location>
    </subcellularLocation>
</comment>
<dbReference type="SUPFAM" id="SSF56925">
    <property type="entry name" value="OMPA-like"/>
    <property type="match status" value="1"/>
</dbReference>
<dbReference type="RefSeq" id="WP_186882158.1">
    <property type="nucleotide sequence ID" value="NZ_JACOGG010000017.1"/>
</dbReference>
<accession>A0A923IC34</accession>
<evidence type="ECO:0000256" key="1">
    <source>
        <dbReference type="ARBA" id="ARBA00004442"/>
    </source>
</evidence>
<proteinExistence type="predicted"/>
<feature type="domain" description="Outer membrane protein OmpA-like transmembrane" evidence="3">
    <location>
        <begin position="23"/>
        <end position="169"/>
    </location>
</feature>
<feature type="chain" id="PRO_5037939809" evidence="2">
    <location>
        <begin position="25"/>
        <end position="193"/>
    </location>
</feature>
<evidence type="ECO:0000259" key="3">
    <source>
        <dbReference type="Pfam" id="PF01389"/>
    </source>
</evidence>
<evidence type="ECO:0000313" key="5">
    <source>
        <dbReference type="Proteomes" id="UP000612361"/>
    </source>
</evidence>
<organism evidence="4 5">
    <name type="scientific">Undibacterium rugosum</name>
    <dbReference type="NCBI Taxonomy" id="2762291"/>
    <lineage>
        <taxon>Bacteria</taxon>
        <taxon>Pseudomonadati</taxon>
        <taxon>Pseudomonadota</taxon>
        <taxon>Betaproteobacteria</taxon>
        <taxon>Burkholderiales</taxon>
        <taxon>Oxalobacteraceae</taxon>
        <taxon>Undibacterium</taxon>
    </lineage>
</organism>
<name>A0A923IC34_9BURK</name>
<dbReference type="Proteomes" id="UP000612361">
    <property type="component" value="Unassembled WGS sequence"/>
</dbReference>
<dbReference type="InterPro" id="IPR011250">
    <property type="entry name" value="OMP/PagP_B-barrel"/>
</dbReference>
<gene>
    <name evidence="4" type="ORF">H8K47_14705</name>
</gene>
<dbReference type="AlphaFoldDB" id="A0A923IC34"/>
<keyword evidence="2" id="KW-0732">Signal</keyword>
<feature type="signal peptide" evidence="2">
    <location>
        <begin position="1"/>
        <end position="24"/>
    </location>
</feature>
<evidence type="ECO:0000313" key="4">
    <source>
        <dbReference type="EMBL" id="MBC3936615.1"/>
    </source>
</evidence>
<dbReference type="GO" id="GO:0009279">
    <property type="term" value="C:cell outer membrane"/>
    <property type="evidence" value="ECO:0007669"/>
    <property type="project" value="UniProtKB-SubCell"/>
</dbReference>
<dbReference type="InterPro" id="IPR000498">
    <property type="entry name" value="OmpA-like_TM_dom"/>
</dbReference>
<reference evidence="4" key="1">
    <citation type="submission" date="2020-08" db="EMBL/GenBank/DDBJ databases">
        <title>Novel species isolated from subtropical streams in China.</title>
        <authorList>
            <person name="Lu H."/>
        </authorList>
    </citation>
    <scope>NUCLEOTIDE SEQUENCE</scope>
    <source>
        <strain evidence="4">CY7W</strain>
    </source>
</reference>
<comment type="caution">
    <text evidence="4">The sequence shown here is derived from an EMBL/GenBank/DDBJ whole genome shotgun (WGS) entry which is preliminary data.</text>
</comment>
<sequence>MLNNKLLRAVCVAAGLLMSAAASAQVYVGATVGKSQWRNDCNGTSMCSNTSDTYKVFGGYNINSTFALEGSYYSLGATERSVQNQFGSYYHKLKASAFELSGIAKYDLTNELTGFAKLGVATIKEENAVDNTYLGFGRSAGTFSQNSTQPVLGLGLTYKLSKELSLRGELETRKVKYGSKSVSNLSVGLQYAF</sequence>
<protein>
    <submittedName>
        <fullName evidence="4">Outer membrane beta-barrel protein</fullName>
    </submittedName>
</protein>
<evidence type="ECO:0000256" key="2">
    <source>
        <dbReference type="SAM" id="SignalP"/>
    </source>
</evidence>